<comment type="caution">
    <text evidence="1">The sequence shown here is derived from an EMBL/GenBank/DDBJ whole genome shotgun (WGS) entry which is preliminary data.</text>
</comment>
<proteinExistence type="predicted"/>
<protein>
    <submittedName>
        <fullName evidence="1">Uncharacterized protein</fullName>
    </submittedName>
</protein>
<dbReference type="EMBL" id="AMZH03007722">
    <property type="protein sequence ID" value="RRT60590.1"/>
    <property type="molecule type" value="Genomic_DNA"/>
</dbReference>
<organism evidence="1 2">
    <name type="scientific">Ensete ventricosum</name>
    <name type="common">Abyssinian banana</name>
    <name type="synonym">Musa ensete</name>
    <dbReference type="NCBI Taxonomy" id="4639"/>
    <lineage>
        <taxon>Eukaryota</taxon>
        <taxon>Viridiplantae</taxon>
        <taxon>Streptophyta</taxon>
        <taxon>Embryophyta</taxon>
        <taxon>Tracheophyta</taxon>
        <taxon>Spermatophyta</taxon>
        <taxon>Magnoliopsida</taxon>
        <taxon>Liliopsida</taxon>
        <taxon>Zingiberales</taxon>
        <taxon>Musaceae</taxon>
        <taxon>Ensete</taxon>
    </lineage>
</organism>
<gene>
    <name evidence="1" type="ORF">B296_00041380</name>
</gene>
<dbReference type="Proteomes" id="UP000287651">
    <property type="component" value="Unassembled WGS sequence"/>
</dbReference>
<accession>A0A426Z9B9</accession>
<name>A0A426Z9B9_ENSVE</name>
<reference evidence="1 2" key="1">
    <citation type="journal article" date="2014" name="Agronomy (Basel)">
        <title>A Draft Genome Sequence for Ensete ventricosum, the Drought-Tolerant Tree Against Hunger.</title>
        <authorList>
            <person name="Harrison J."/>
            <person name="Moore K.A."/>
            <person name="Paszkiewicz K."/>
            <person name="Jones T."/>
            <person name="Grant M."/>
            <person name="Ambacheew D."/>
            <person name="Muzemil S."/>
            <person name="Studholme D.J."/>
        </authorList>
    </citation>
    <scope>NUCLEOTIDE SEQUENCE [LARGE SCALE GENOMIC DNA]</scope>
</reference>
<sequence length="363" mass="39811">MGTTRFGSPRRWGSPSLSRGRTLVRKDLHLGREPRDEAPPTIVCTAGEHVAYGSCPTVIRSLLIPQDFMEITRCPTTLRIWLLPSWRIIRGCQGSHCLPSQLVLLPGRMHLGHVNPWGRRSIITPIIPPSPREEASPRFGENAGEGPLDLESSYGVIRTSAWSSIARLLGKPSVDAKSTLEGMVGNMSPWTRLRARLEMIDTESPQARLRARLEMLRTESPRARSTTIVSSSGGAALADLGATDALTAMRSYFNVDLIVTTRRLVEVRKNYFVPPEYELNAPQPGAFLLSPMTKVCLEGWQISPSLPDGAQLVALSGGFLVGMLWVGHNGDPGVIHGLFPLKSGASWVLPDCSQWIQSGRYAF</sequence>
<evidence type="ECO:0000313" key="2">
    <source>
        <dbReference type="Proteomes" id="UP000287651"/>
    </source>
</evidence>
<dbReference type="AlphaFoldDB" id="A0A426Z9B9"/>
<evidence type="ECO:0000313" key="1">
    <source>
        <dbReference type="EMBL" id="RRT60590.1"/>
    </source>
</evidence>